<organism evidence="1 2">
    <name type="scientific">Portunus trituberculatus</name>
    <name type="common">Swimming crab</name>
    <name type="synonym">Neptunus trituberculatus</name>
    <dbReference type="NCBI Taxonomy" id="210409"/>
    <lineage>
        <taxon>Eukaryota</taxon>
        <taxon>Metazoa</taxon>
        <taxon>Ecdysozoa</taxon>
        <taxon>Arthropoda</taxon>
        <taxon>Crustacea</taxon>
        <taxon>Multicrustacea</taxon>
        <taxon>Malacostraca</taxon>
        <taxon>Eumalacostraca</taxon>
        <taxon>Eucarida</taxon>
        <taxon>Decapoda</taxon>
        <taxon>Pleocyemata</taxon>
        <taxon>Brachyura</taxon>
        <taxon>Eubrachyura</taxon>
        <taxon>Portunoidea</taxon>
        <taxon>Portunidae</taxon>
        <taxon>Portuninae</taxon>
        <taxon>Portunus</taxon>
    </lineage>
</organism>
<dbReference type="Proteomes" id="UP000324222">
    <property type="component" value="Unassembled WGS sequence"/>
</dbReference>
<sequence>MDHQVHAWQFEFKFGGPLAAARRTTRLPVLESPSAVLFVLPSVLLAWERILVIYCQHGHYQHNRWYQWG</sequence>
<comment type="caution">
    <text evidence="1">The sequence shown here is derived from an EMBL/GenBank/DDBJ whole genome shotgun (WGS) entry which is preliminary data.</text>
</comment>
<proteinExistence type="predicted"/>
<dbReference type="EMBL" id="VSRR010002589">
    <property type="protein sequence ID" value="MPC32232.1"/>
    <property type="molecule type" value="Genomic_DNA"/>
</dbReference>
<name>A0A5B7EDM2_PORTR</name>
<keyword evidence="2" id="KW-1185">Reference proteome</keyword>
<protein>
    <submittedName>
        <fullName evidence="1">Uncharacterized protein</fullName>
    </submittedName>
</protein>
<reference evidence="1 2" key="1">
    <citation type="submission" date="2019-05" db="EMBL/GenBank/DDBJ databases">
        <title>Another draft genome of Portunus trituberculatus and its Hox gene families provides insights of decapod evolution.</title>
        <authorList>
            <person name="Jeong J.-H."/>
            <person name="Song I."/>
            <person name="Kim S."/>
            <person name="Choi T."/>
            <person name="Kim D."/>
            <person name="Ryu S."/>
            <person name="Kim W."/>
        </authorList>
    </citation>
    <scope>NUCLEOTIDE SEQUENCE [LARGE SCALE GENOMIC DNA]</scope>
    <source>
        <tissue evidence="1">Muscle</tissue>
    </source>
</reference>
<dbReference type="AlphaFoldDB" id="A0A5B7EDM2"/>
<gene>
    <name evidence="1" type="ORF">E2C01_025540</name>
</gene>
<evidence type="ECO:0000313" key="2">
    <source>
        <dbReference type="Proteomes" id="UP000324222"/>
    </source>
</evidence>
<evidence type="ECO:0000313" key="1">
    <source>
        <dbReference type="EMBL" id="MPC32232.1"/>
    </source>
</evidence>
<accession>A0A5B7EDM2</accession>